<proteinExistence type="inferred from homology"/>
<dbReference type="InterPro" id="IPR011335">
    <property type="entry name" value="Restrct_endonuc-II-like"/>
</dbReference>
<reference evidence="3 4" key="1">
    <citation type="journal article" date="2016" name="Nat. Commun.">
        <title>Thousands of microbial genomes shed light on interconnected biogeochemical processes in an aquifer system.</title>
        <authorList>
            <person name="Anantharaman K."/>
            <person name="Brown C.T."/>
            <person name="Hug L.A."/>
            <person name="Sharon I."/>
            <person name="Castelle C.J."/>
            <person name="Probst A.J."/>
            <person name="Thomas B.C."/>
            <person name="Singh A."/>
            <person name="Wilkins M.J."/>
            <person name="Karaoz U."/>
            <person name="Brodie E.L."/>
            <person name="Williams K.H."/>
            <person name="Hubbard S.S."/>
            <person name="Banfield J.F."/>
        </authorList>
    </citation>
    <scope>NUCLEOTIDE SEQUENCE [LARGE SCALE GENOMIC DNA]</scope>
</reference>
<dbReference type="CDD" id="cd20736">
    <property type="entry name" value="PoNe_Nuclease"/>
    <property type="match status" value="1"/>
</dbReference>
<comment type="similarity">
    <text evidence="1 2">Belongs to the UPF0102 family.</text>
</comment>
<dbReference type="Gene3D" id="3.40.1350.10">
    <property type="match status" value="1"/>
</dbReference>
<dbReference type="Pfam" id="PF02021">
    <property type="entry name" value="UPF0102"/>
    <property type="match status" value="1"/>
</dbReference>
<protein>
    <recommendedName>
        <fullName evidence="2">UPF0102 protein A2983_04425</fullName>
    </recommendedName>
</protein>
<dbReference type="InterPro" id="IPR011856">
    <property type="entry name" value="tRNA_endonuc-like_dom_sf"/>
</dbReference>
<dbReference type="HAMAP" id="MF_00048">
    <property type="entry name" value="UPF0102"/>
    <property type="match status" value="1"/>
</dbReference>
<comment type="caution">
    <text evidence="3">The sequence shown here is derived from an EMBL/GenBank/DDBJ whole genome shotgun (WGS) entry which is preliminary data.</text>
</comment>
<dbReference type="PANTHER" id="PTHR34039">
    <property type="entry name" value="UPF0102 PROTEIN YRAN"/>
    <property type="match status" value="1"/>
</dbReference>
<accession>A0A1F6N475</accession>
<dbReference type="SUPFAM" id="SSF52980">
    <property type="entry name" value="Restriction endonuclease-like"/>
    <property type="match status" value="1"/>
</dbReference>
<sequence>MPQNKKQKLGSWGEQLAVDFLLRQGYNILEQNFICAAGEIDIIARHSDAISFIEVKTRSGWTGSAERSVGFIKKQHLTRAARYYCRQWNVNILSTSILFEQISIYCNRGNKQVQIIKYVLPE</sequence>
<dbReference type="Proteomes" id="UP000177040">
    <property type="component" value="Unassembled WGS sequence"/>
</dbReference>
<name>A0A1F6N475_9BACT</name>
<evidence type="ECO:0000313" key="4">
    <source>
        <dbReference type="Proteomes" id="UP000177040"/>
    </source>
</evidence>
<dbReference type="InterPro" id="IPR003509">
    <property type="entry name" value="UPF0102_YraN-like"/>
</dbReference>
<dbReference type="PANTHER" id="PTHR34039:SF1">
    <property type="entry name" value="UPF0102 PROTEIN YRAN"/>
    <property type="match status" value="1"/>
</dbReference>
<dbReference type="AlphaFoldDB" id="A0A1F6N475"/>
<evidence type="ECO:0000256" key="1">
    <source>
        <dbReference type="ARBA" id="ARBA00006738"/>
    </source>
</evidence>
<evidence type="ECO:0000313" key="3">
    <source>
        <dbReference type="EMBL" id="OGH78717.1"/>
    </source>
</evidence>
<gene>
    <name evidence="3" type="ORF">A2983_04425</name>
</gene>
<organism evidence="3 4">
    <name type="scientific">Candidatus Magasanikbacteria bacterium RIFCSPLOWO2_01_FULL_40_15</name>
    <dbReference type="NCBI Taxonomy" id="1798686"/>
    <lineage>
        <taxon>Bacteria</taxon>
        <taxon>Candidatus Magasanikiibacteriota</taxon>
    </lineage>
</organism>
<dbReference type="EMBL" id="MFQH01000003">
    <property type="protein sequence ID" value="OGH78717.1"/>
    <property type="molecule type" value="Genomic_DNA"/>
</dbReference>
<evidence type="ECO:0000256" key="2">
    <source>
        <dbReference type="HAMAP-Rule" id="MF_00048"/>
    </source>
</evidence>
<dbReference type="GO" id="GO:0003676">
    <property type="term" value="F:nucleic acid binding"/>
    <property type="evidence" value="ECO:0007669"/>
    <property type="project" value="InterPro"/>
</dbReference>